<feature type="compositionally biased region" description="Polar residues" evidence="1">
    <location>
        <begin position="80"/>
        <end position="106"/>
    </location>
</feature>
<dbReference type="PANTHER" id="PTHR35096:SF8">
    <property type="entry name" value="OS03G0308600 PROTEIN"/>
    <property type="match status" value="1"/>
</dbReference>
<organism evidence="2 3">
    <name type="scientific">Striga asiatica</name>
    <name type="common">Asiatic witchweed</name>
    <name type="synonym">Buchnera asiatica</name>
    <dbReference type="NCBI Taxonomy" id="4170"/>
    <lineage>
        <taxon>Eukaryota</taxon>
        <taxon>Viridiplantae</taxon>
        <taxon>Streptophyta</taxon>
        <taxon>Embryophyta</taxon>
        <taxon>Tracheophyta</taxon>
        <taxon>Spermatophyta</taxon>
        <taxon>Magnoliopsida</taxon>
        <taxon>eudicotyledons</taxon>
        <taxon>Gunneridae</taxon>
        <taxon>Pentapetalae</taxon>
        <taxon>asterids</taxon>
        <taxon>lamiids</taxon>
        <taxon>Lamiales</taxon>
        <taxon>Orobanchaceae</taxon>
        <taxon>Buchnereae</taxon>
        <taxon>Striga</taxon>
    </lineage>
</organism>
<accession>A0A5A7R461</accession>
<keyword evidence="3" id="KW-1185">Reference proteome</keyword>
<dbReference type="AlphaFoldDB" id="A0A5A7R461"/>
<dbReference type="GO" id="GO:0016740">
    <property type="term" value="F:transferase activity"/>
    <property type="evidence" value="ECO:0007669"/>
    <property type="project" value="UniProtKB-KW"/>
</dbReference>
<reference evidence="3" key="1">
    <citation type="journal article" date="2019" name="Curr. Biol.">
        <title>Genome Sequence of Striga asiatica Provides Insight into the Evolution of Plant Parasitism.</title>
        <authorList>
            <person name="Yoshida S."/>
            <person name="Kim S."/>
            <person name="Wafula E.K."/>
            <person name="Tanskanen J."/>
            <person name="Kim Y.M."/>
            <person name="Honaas L."/>
            <person name="Yang Z."/>
            <person name="Spallek T."/>
            <person name="Conn C.E."/>
            <person name="Ichihashi Y."/>
            <person name="Cheong K."/>
            <person name="Cui S."/>
            <person name="Der J.P."/>
            <person name="Gundlach H."/>
            <person name="Jiao Y."/>
            <person name="Hori C."/>
            <person name="Ishida J.K."/>
            <person name="Kasahara H."/>
            <person name="Kiba T."/>
            <person name="Kim M.S."/>
            <person name="Koo N."/>
            <person name="Laohavisit A."/>
            <person name="Lee Y.H."/>
            <person name="Lumba S."/>
            <person name="McCourt P."/>
            <person name="Mortimer J.C."/>
            <person name="Mutuku J.M."/>
            <person name="Nomura T."/>
            <person name="Sasaki-Sekimoto Y."/>
            <person name="Seto Y."/>
            <person name="Wang Y."/>
            <person name="Wakatake T."/>
            <person name="Sakakibara H."/>
            <person name="Demura T."/>
            <person name="Yamaguchi S."/>
            <person name="Yoneyama K."/>
            <person name="Manabe R.I."/>
            <person name="Nelson D.C."/>
            <person name="Schulman A.H."/>
            <person name="Timko M.P."/>
            <person name="dePamphilis C.W."/>
            <person name="Choi D."/>
            <person name="Shirasu K."/>
        </authorList>
    </citation>
    <scope>NUCLEOTIDE SEQUENCE [LARGE SCALE GENOMIC DNA]</scope>
    <source>
        <strain evidence="3">cv. UVA1</strain>
    </source>
</reference>
<dbReference type="OrthoDB" id="692230at2759"/>
<dbReference type="Proteomes" id="UP000325081">
    <property type="component" value="Unassembled WGS sequence"/>
</dbReference>
<dbReference type="GO" id="GO:0016853">
    <property type="term" value="F:isomerase activity"/>
    <property type="evidence" value="ECO:0007669"/>
    <property type="project" value="UniProtKB-KW"/>
</dbReference>
<keyword evidence="2" id="KW-0413">Isomerase</keyword>
<name>A0A5A7R461_STRAF</name>
<proteinExistence type="predicted"/>
<dbReference type="PANTHER" id="PTHR35096">
    <property type="entry name" value="BNAA08G28570D PROTEIN"/>
    <property type="match status" value="1"/>
</dbReference>
<evidence type="ECO:0000313" key="3">
    <source>
        <dbReference type="Proteomes" id="UP000325081"/>
    </source>
</evidence>
<dbReference type="EMBL" id="BKCP01009515">
    <property type="protein sequence ID" value="GER51081.1"/>
    <property type="molecule type" value="Genomic_DNA"/>
</dbReference>
<feature type="region of interest" description="Disordered" evidence="1">
    <location>
        <begin position="62"/>
        <end position="108"/>
    </location>
</feature>
<comment type="caution">
    <text evidence="2">The sequence shown here is derived from an EMBL/GenBank/DDBJ whole genome shotgun (WGS) entry which is preliminary data.</text>
</comment>
<keyword evidence="2" id="KW-0808">Transferase</keyword>
<evidence type="ECO:0000313" key="2">
    <source>
        <dbReference type="EMBL" id="GER51081.1"/>
    </source>
</evidence>
<sequence>MVDMISTIDLMDLRRSTLLDGGLSGDTRLTLKEVIKDLKDLNWQECHITSLLTQGAAVPESAVKRRKKPTKRRGGDSVISGGTNTAAESTTERLVNPGSRGSTAASINRKRAKGKAAIKTRSIEAVTSEGAIVGAESTTEDLVYPGSPLAVRHPTSPPLVHLVLNTANAPEREK</sequence>
<protein>
    <submittedName>
        <fullName evidence="2">S-adenosylmethionine:tRNAribosyltransferase-isomerase</fullName>
    </submittedName>
</protein>
<gene>
    <name evidence="2" type="ORF">STAS_28434</name>
</gene>
<evidence type="ECO:0000256" key="1">
    <source>
        <dbReference type="SAM" id="MobiDB-lite"/>
    </source>
</evidence>